<dbReference type="Proteomes" id="UP000325081">
    <property type="component" value="Unassembled WGS sequence"/>
</dbReference>
<feature type="domain" description="B box-type" evidence="6">
    <location>
        <begin position="1"/>
        <end position="45"/>
    </location>
</feature>
<dbReference type="InterPro" id="IPR000315">
    <property type="entry name" value="Znf_B-box"/>
</dbReference>
<proteinExistence type="predicted"/>
<evidence type="ECO:0000256" key="4">
    <source>
        <dbReference type="PROSITE-ProRule" id="PRU00024"/>
    </source>
</evidence>
<evidence type="ECO:0000256" key="2">
    <source>
        <dbReference type="ARBA" id="ARBA00022771"/>
    </source>
</evidence>
<dbReference type="PROSITE" id="PS50119">
    <property type="entry name" value="ZF_BBOX"/>
    <property type="match status" value="1"/>
</dbReference>
<accession>A0A5A7QSH2</accession>
<comment type="caution">
    <text evidence="7">The sequence shown here is derived from an EMBL/GenBank/DDBJ whole genome shotgun (WGS) entry which is preliminary data.</text>
</comment>
<evidence type="ECO:0000256" key="5">
    <source>
        <dbReference type="SAM" id="MobiDB-lite"/>
    </source>
</evidence>
<sequence>MKRCELCKRPARTHCAADQASLCWPCDAAVHSANFLVARHSRTLLCRVCQGPTPWSASGSELGPIAAVCEMCVDQRSGGGNGGGGSPSSDEVEQAVVEEIPVVAWSPPPAESSSSAEKTEVSRKRRRTGGSSGNFRSNEDQSSSSSLNTFTSAPSPAAAARATAWRNAGSERVGTCGSGVLD</sequence>
<evidence type="ECO:0000256" key="3">
    <source>
        <dbReference type="ARBA" id="ARBA00022833"/>
    </source>
</evidence>
<evidence type="ECO:0000313" key="7">
    <source>
        <dbReference type="EMBL" id="GER48204.1"/>
    </source>
</evidence>
<keyword evidence="3" id="KW-0862">Zinc</keyword>
<evidence type="ECO:0000256" key="1">
    <source>
        <dbReference type="ARBA" id="ARBA00022723"/>
    </source>
</evidence>
<feature type="compositionally biased region" description="Low complexity" evidence="5">
    <location>
        <begin position="142"/>
        <end position="168"/>
    </location>
</feature>
<reference evidence="8" key="1">
    <citation type="journal article" date="2019" name="Curr. Biol.">
        <title>Genome Sequence of Striga asiatica Provides Insight into the Evolution of Plant Parasitism.</title>
        <authorList>
            <person name="Yoshida S."/>
            <person name="Kim S."/>
            <person name="Wafula E.K."/>
            <person name="Tanskanen J."/>
            <person name="Kim Y.M."/>
            <person name="Honaas L."/>
            <person name="Yang Z."/>
            <person name="Spallek T."/>
            <person name="Conn C.E."/>
            <person name="Ichihashi Y."/>
            <person name="Cheong K."/>
            <person name="Cui S."/>
            <person name="Der J.P."/>
            <person name="Gundlach H."/>
            <person name="Jiao Y."/>
            <person name="Hori C."/>
            <person name="Ishida J.K."/>
            <person name="Kasahara H."/>
            <person name="Kiba T."/>
            <person name="Kim M.S."/>
            <person name="Koo N."/>
            <person name="Laohavisit A."/>
            <person name="Lee Y.H."/>
            <person name="Lumba S."/>
            <person name="McCourt P."/>
            <person name="Mortimer J.C."/>
            <person name="Mutuku J.M."/>
            <person name="Nomura T."/>
            <person name="Sasaki-Sekimoto Y."/>
            <person name="Seto Y."/>
            <person name="Wang Y."/>
            <person name="Wakatake T."/>
            <person name="Sakakibara H."/>
            <person name="Demura T."/>
            <person name="Yamaguchi S."/>
            <person name="Yoneyama K."/>
            <person name="Manabe R.I."/>
            <person name="Nelson D.C."/>
            <person name="Schulman A.H."/>
            <person name="Timko M.P."/>
            <person name="dePamphilis C.W."/>
            <person name="Choi D."/>
            <person name="Shirasu K."/>
        </authorList>
    </citation>
    <scope>NUCLEOTIDE SEQUENCE [LARGE SCALE GENOMIC DNA]</scope>
    <source>
        <strain evidence="8">cv. UVA1</strain>
    </source>
</reference>
<organism evidence="7 8">
    <name type="scientific">Striga asiatica</name>
    <name type="common">Asiatic witchweed</name>
    <name type="synonym">Buchnera asiatica</name>
    <dbReference type="NCBI Taxonomy" id="4170"/>
    <lineage>
        <taxon>Eukaryota</taxon>
        <taxon>Viridiplantae</taxon>
        <taxon>Streptophyta</taxon>
        <taxon>Embryophyta</taxon>
        <taxon>Tracheophyta</taxon>
        <taxon>Spermatophyta</taxon>
        <taxon>Magnoliopsida</taxon>
        <taxon>eudicotyledons</taxon>
        <taxon>Gunneridae</taxon>
        <taxon>Pentapetalae</taxon>
        <taxon>asterids</taxon>
        <taxon>lamiids</taxon>
        <taxon>Lamiales</taxon>
        <taxon>Orobanchaceae</taxon>
        <taxon>Buchnereae</taxon>
        <taxon>Striga</taxon>
    </lineage>
</organism>
<keyword evidence="2 4" id="KW-0863">Zinc-finger</keyword>
<dbReference type="GO" id="GO:0008270">
    <property type="term" value="F:zinc ion binding"/>
    <property type="evidence" value="ECO:0007669"/>
    <property type="project" value="UniProtKB-KW"/>
</dbReference>
<dbReference type="PANTHER" id="PTHR31717:SF60">
    <property type="entry name" value="B-BOX TYPE ZINC FINGER FAMILY PROTEIN"/>
    <property type="match status" value="1"/>
</dbReference>
<dbReference type="OrthoDB" id="153872at2759"/>
<dbReference type="SMART" id="SM00336">
    <property type="entry name" value="BBOX"/>
    <property type="match status" value="1"/>
</dbReference>
<dbReference type="InterPro" id="IPR049808">
    <property type="entry name" value="CONSTANS-like_Bbox1"/>
</dbReference>
<evidence type="ECO:0000313" key="8">
    <source>
        <dbReference type="Proteomes" id="UP000325081"/>
    </source>
</evidence>
<feature type="region of interest" description="Disordered" evidence="5">
    <location>
        <begin position="78"/>
        <end position="182"/>
    </location>
</feature>
<dbReference type="AlphaFoldDB" id="A0A5A7QSH2"/>
<dbReference type="CDD" id="cd19821">
    <property type="entry name" value="Bbox1_BBX-like"/>
    <property type="match status" value="1"/>
</dbReference>
<keyword evidence="1" id="KW-0479">Metal-binding</keyword>
<name>A0A5A7QSH2_STRAF</name>
<protein>
    <submittedName>
        <fullName evidence="7">B-box type zinc finger family protein</fullName>
    </submittedName>
</protein>
<dbReference type="EMBL" id="BKCP01008181">
    <property type="protein sequence ID" value="GER48204.1"/>
    <property type="molecule type" value="Genomic_DNA"/>
</dbReference>
<gene>
    <name evidence="7" type="ORF">STAS_25364</name>
</gene>
<dbReference type="Pfam" id="PF00643">
    <property type="entry name" value="zf-B_box"/>
    <property type="match status" value="1"/>
</dbReference>
<evidence type="ECO:0000259" key="6">
    <source>
        <dbReference type="PROSITE" id="PS50119"/>
    </source>
</evidence>
<keyword evidence="8" id="KW-1185">Reference proteome</keyword>
<dbReference type="PANTHER" id="PTHR31717">
    <property type="entry name" value="ZINC FINGER PROTEIN CONSTANS-LIKE 10"/>
    <property type="match status" value="1"/>
</dbReference>